<organism evidence="1 2">
    <name type="scientific">Dovyalis caffra</name>
    <dbReference type="NCBI Taxonomy" id="77055"/>
    <lineage>
        <taxon>Eukaryota</taxon>
        <taxon>Viridiplantae</taxon>
        <taxon>Streptophyta</taxon>
        <taxon>Embryophyta</taxon>
        <taxon>Tracheophyta</taxon>
        <taxon>Spermatophyta</taxon>
        <taxon>Magnoliopsida</taxon>
        <taxon>eudicotyledons</taxon>
        <taxon>Gunneridae</taxon>
        <taxon>Pentapetalae</taxon>
        <taxon>rosids</taxon>
        <taxon>fabids</taxon>
        <taxon>Malpighiales</taxon>
        <taxon>Salicaceae</taxon>
        <taxon>Flacourtieae</taxon>
        <taxon>Dovyalis</taxon>
    </lineage>
</organism>
<name>A0AAV1SAL4_9ROSI</name>
<keyword evidence="2" id="KW-1185">Reference proteome</keyword>
<accession>A0AAV1SAL4</accession>
<dbReference type="Proteomes" id="UP001314170">
    <property type="component" value="Unassembled WGS sequence"/>
</dbReference>
<gene>
    <name evidence="1" type="ORF">DCAF_LOCUS19851</name>
</gene>
<evidence type="ECO:0000313" key="2">
    <source>
        <dbReference type="Proteomes" id="UP001314170"/>
    </source>
</evidence>
<dbReference type="EMBL" id="CAWUPB010001173">
    <property type="protein sequence ID" value="CAK7347167.1"/>
    <property type="molecule type" value="Genomic_DNA"/>
</dbReference>
<dbReference type="AlphaFoldDB" id="A0AAV1SAL4"/>
<reference evidence="1 2" key="1">
    <citation type="submission" date="2024-01" db="EMBL/GenBank/DDBJ databases">
        <authorList>
            <person name="Waweru B."/>
        </authorList>
    </citation>
    <scope>NUCLEOTIDE SEQUENCE [LARGE SCALE GENOMIC DNA]</scope>
</reference>
<evidence type="ECO:0000313" key="1">
    <source>
        <dbReference type="EMBL" id="CAK7347167.1"/>
    </source>
</evidence>
<proteinExistence type="predicted"/>
<comment type="caution">
    <text evidence="1">The sequence shown here is derived from an EMBL/GenBank/DDBJ whole genome shotgun (WGS) entry which is preliminary data.</text>
</comment>
<sequence length="87" mass="9838">MRTLIGLYLDIFCMYGQRMKSPISLVELGRVVQHEIVNVNIMSQRQFEKNFGAYKNNLLEVASVQVMQGAESESASAFQPEDEKGHS</sequence>
<protein>
    <submittedName>
        <fullName evidence="1">Uncharacterized protein</fullName>
    </submittedName>
</protein>